<evidence type="ECO:0000313" key="3">
    <source>
        <dbReference type="Proteomes" id="UP001604277"/>
    </source>
</evidence>
<proteinExistence type="predicted"/>
<name>A0ABD1SJL7_9LAMI</name>
<dbReference type="Proteomes" id="UP001604277">
    <property type="component" value="Unassembled WGS sequence"/>
</dbReference>
<evidence type="ECO:0000313" key="2">
    <source>
        <dbReference type="EMBL" id="KAL2500805.1"/>
    </source>
</evidence>
<keyword evidence="1" id="KW-0472">Membrane</keyword>
<accession>A0ABD1SJL7</accession>
<sequence length="106" mass="11381">MAPNNHAPRGIGELVRPEVTWGEILRQRKFNSCVGQIFAEILWGSVMGVGLLALSLKSLPLVHIPRSTTHLVKGLLTQAVGWGGASPSGLFPYQKAPNNHIKGTCS</sequence>
<feature type="transmembrane region" description="Helical" evidence="1">
    <location>
        <begin position="37"/>
        <end position="56"/>
    </location>
</feature>
<dbReference type="EMBL" id="JBFOLJ010000010">
    <property type="protein sequence ID" value="KAL2500805.1"/>
    <property type="molecule type" value="Genomic_DNA"/>
</dbReference>
<keyword evidence="3" id="KW-1185">Reference proteome</keyword>
<keyword evidence="1" id="KW-1133">Transmembrane helix</keyword>
<protein>
    <submittedName>
        <fullName evidence="2">Uncharacterized protein</fullName>
    </submittedName>
</protein>
<comment type="caution">
    <text evidence="2">The sequence shown here is derived from an EMBL/GenBank/DDBJ whole genome shotgun (WGS) entry which is preliminary data.</text>
</comment>
<reference evidence="3" key="1">
    <citation type="submission" date="2024-07" db="EMBL/GenBank/DDBJ databases">
        <title>Two chromosome-level genome assemblies of Korean endemic species Abeliophyllum distichum and Forsythia ovata (Oleaceae).</title>
        <authorList>
            <person name="Jang H."/>
        </authorList>
    </citation>
    <scope>NUCLEOTIDE SEQUENCE [LARGE SCALE GENOMIC DNA]</scope>
</reference>
<gene>
    <name evidence="2" type="ORF">Fot_34653</name>
</gene>
<keyword evidence="1" id="KW-0812">Transmembrane</keyword>
<evidence type="ECO:0000256" key="1">
    <source>
        <dbReference type="SAM" id="Phobius"/>
    </source>
</evidence>
<dbReference type="AlphaFoldDB" id="A0ABD1SJL7"/>
<organism evidence="2 3">
    <name type="scientific">Forsythia ovata</name>
    <dbReference type="NCBI Taxonomy" id="205694"/>
    <lineage>
        <taxon>Eukaryota</taxon>
        <taxon>Viridiplantae</taxon>
        <taxon>Streptophyta</taxon>
        <taxon>Embryophyta</taxon>
        <taxon>Tracheophyta</taxon>
        <taxon>Spermatophyta</taxon>
        <taxon>Magnoliopsida</taxon>
        <taxon>eudicotyledons</taxon>
        <taxon>Gunneridae</taxon>
        <taxon>Pentapetalae</taxon>
        <taxon>asterids</taxon>
        <taxon>lamiids</taxon>
        <taxon>Lamiales</taxon>
        <taxon>Oleaceae</taxon>
        <taxon>Forsythieae</taxon>
        <taxon>Forsythia</taxon>
    </lineage>
</organism>